<proteinExistence type="inferred from homology"/>
<dbReference type="PANTHER" id="PTHR43201:SF5">
    <property type="entry name" value="MEDIUM-CHAIN ACYL-COA LIGASE ACSF2, MITOCHONDRIAL"/>
    <property type="match status" value="1"/>
</dbReference>
<evidence type="ECO:0000256" key="2">
    <source>
        <dbReference type="ARBA" id="ARBA00022598"/>
    </source>
</evidence>
<evidence type="ECO:0000256" key="1">
    <source>
        <dbReference type="ARBA" id="ARBA00006432"/>
    </source>
</evidence>
<dbReference type="PANTHER" id="PTHR43201">
    <property type="entry name" value="ACYL-COA SYNTHETASE"/>
    <property type="match status" value="1"/>
</dbReference>
<keyword evidence="6" id="KW-1185">Reference proteome</keyword>
<dbReference type="InterPro" id="IPR025110">
    <property type="entry name" value="AMP-bd_C"/>
</dbReference>
<accession>A0ABV7WXS8</accession>
<gene>
    <name evidence="5" type="ORF">ACFOOL_02250</name>
</gene>
<comment type="caution">
    <text evidence="5">The sequence shown here is derived from an EMBL/GenBank/DDBJ whole genome shotgun (WGS) entry which is preliminary data.</text>
</comment>
<protein>
    <submittedName>
        <fullName evidence="5">AMP-binding protein</fullName>
    </submittedName>
</protein>
<dbReference type="RefSeq" id="WP_380094489.1">
    <property type="nucleotide sequence ID" value="NZ_JBHRYD010000001.1"/>
</dbReference>
<evidence type="ECO:0000313" key="6">
    <source>
        <dbReference type="Proteomes" id="UP001595613"/>
    </source>
</evidence>
<feature type="domain" description="AMP-dependent synthetase/ligase" evidence="3">
    <location>
        <begin position="29"/>
        <end position="395"/>
    </location>
</feature>
<feature type="domain" description="AMP-binding enzyme C-terminal" evidence="4">
    <location>
        <begin position="447"/>
        <end position="515"/>
    </location>
</feature>
<dbReference type="Gene3D" id="3.30.300.30">
    <property type="match status" value="1"/>
</dbReference>
<evidence type="ECO:0000259" key="3">
    <source>
        <dbReference type="Pfam" id="PF00501"/>
    </source>
</evidence>
<evidence type="ECO:0000259" key="4">
    <source>
        <dbReference type="Pfam" id="PF13193"/>
    </source>
</evidence>
<dbReference type="SUPFAM" id="SSF56801">
    <property type="entry name" value="Acetyl-CoA synthetase-like"/>
    <property type="match status" value="1"/>
</dbReference>
<comment type="similarity">
    <text evidence="1">Belongs to the ATP-dependent AMP-binding enzyme family.</text>
</comment>
<dbReference type="InterPro" id="IPR042099">
    <property type="entry name" value="ANL_N_sf"/>
</dbReference>
<dbReference type="Proteomes" id="UP001595613">
    <property type="component" value="Unassembled WGS sequence"/>
</dbReference>
<dbReference type="Gene3D" id="3.40.50.12780">
    <property type="entry name" value="N-terminal domain of ligase-like"/>
    <property type="match status" value="1"/>
</dbReference>
<reference evidence="6" key="1">
    <citation type="journal article" date="2019" name="Int. J. Syst. Evol. Microbiol.">
        <title>The Global Catalogue of Microorganisms (GCM) 10K type strain sequencing project: providing services to taxonomists for standard genome sequencing and annotation.</title>
        <authorList>
            <consortium name="The Broad Institute Genomics Platform"/>
            <consortium name="The Broad Institute Genome Sequencing Center for Infectious Disease"/>
            <person name="Wu L."/>
            <person name="Ma J."/>
        </authorList>
    </citation>
    <scope>NUCLEOTIDE SEQUENCE [LARGE SCALE GENOMIC DNA]</scope>
    <source>
        <strain evidence="6">KCTC 42281</strain>
    </source>
</reference>
<dbReference type="Pfam" id="PF00501">
    <property type="entry name" value="AMP-binding"/>
    <property type="match status" value="1"/>
</dbReference>
<name>A0ABV7WXS8_9HYPH</name>
<dbReference type="InterPro" id="IPR045851">
    <property type="entry name" value="AMP-bd_C_sf"/>
</dbReference>
<dbReference type="InterPro" id="IPR000873">
    <property type="entry name" value="AMP-dep_synth/lig_dom"/>
</dbReference>
<organism evidence="5 6">
    <name type="scientific">Devosia honganensis</name>
    <dbReference type="NCBI Taxonomy" id="1610527"/>
    <lineage>
        <taxon>Bacteria</taxon>
        <taxon>Pseudomonadati</taxon>
        <taxon>Pseudomonadota</taxon>
        <taxon>Alphaproteobacteria</taxon>
        <taxon>Hyphomicrobiales</taxon>
        <taxon>Devosiaceae</taxon>
        <taxon>Devosia</taxon>
    </lineage>
</organism>
<evidence type="ECO:0000313" key="5">
    <source>
        <dbReference type="EMBL" id="MFC3703576.1"/>
    </source>
</evidence>
<dbReference type="EMBL" id="JBHRYD010000001">
    <property type="protein sequence ID" value="MFC3703576.1"/>
    <property type="molecule type" value="Genomic_DNA"/>
</dbReference>
<sequence length="542" mass="57488">MVHPDALAAFGGVPDTIPAALARAAAFAGSDNYLICADVRVDFRTMRRHAGNWARALTRLGVSKGDRVGLCLGNGVDWAAAFFGIGLVGAIAVPINTRLKRDEIGYVLEQAEISVLVVADRLLRIDFIALLRELAPAIDTSLPDPSLPALRHVVVVGSDVPRAAHDATALLVETARDTMPEAAVRPGDPLLIQYTSGTTAFPKGAVLTQRAMLWNAHAAGLLFGLRPGASYLSARPFFHISGSTLSLLAALQHSARLVTMVRFDPGEALLLAERERCTLFSGNDTLWLMLLNHESVGQRNLLLRGGWGAVSPSVYERIVAQLGADEIAMAYGMSEASNIAMAAWWDSAEDKKAGLMRPHAGLEVAIAGDGPGQFAPPGTRGEILVRGWNAMTGYYGMDEETAAAIDGDGWLHTGDLGQMTADGRLSFVGRLKDIVKVGGENVAAADVENVLHAHPGVKLAQVVGVPDPRLTEVVAAFVVPMPGASLAEDDIVAWCAERMAGFKVPRHVAIVDGFEAIGMTASSKVIKARLAEHARIRFGTGD</sequence>
<keyword evidence="2" id="KW-0436">Ligase</keyword>
<dbReference type="Pfam" id="PF13193">
    <property type="entry name" value="AMP-binding_C"/>
    <property type="match status" value="1"/>
</dbReference>